<evidence type="ECO:0000313" key="1">
    <source>
        <dbReference type="EMBL" id="SFL70635.1"/>
    </source>
</evidence>
<protein>
    <submittedName>
        <fullName evidence="1">Uncharacterized protein</fullName>
    </submittedName>
</protein>
<dbReference type="AlphaFoldDB" id="A0A1I4JVM8"/>
<evidence type="ECO:0000313" key="2">
    <source>
        <dbReference type="Proteomes" id="UP000198565"/>
    </source>
</evidence>
<proteinExistence type="predicted"/>
<dbReference type="Proteomes" id="UP000198565">
    <property type="component" value="Unassembled WGS sequence"/>
</dbReference>
<accession>A0A1I4JVM8</accession>
<dbReference type="STRING" id="334253.SAMN04487943_103202"/>
<keyword evidence="2" id="KW-1185">Reference proteome</keyword>
<dbReference type="EMBL" id="FOTR01000003">
    <property type="protein sequence ID" value="SFL70635.1"/>
    <property type="molecule type" value="Genomic_DNA"/>
</dbReference>
<name>A0A1I4JVM8_9BACI</name>
<reference evidence="2" key="1">
    <citation type="submission" date="2016-10" db="EMBL/GenBank/DDBJ databases">
        <authorList>
            <person name="Varghese N."/>
            <person name="Submissions S."/>
        </authorList>
    </citation>
    <scope>NUCLEOTIDE SEQUENCE [LARGE SCALE GENOMIC DNA]</scope>
    <source>
        <strain evidence="2">CGMCC 1.4250</strain>
    </source>
</reference>
<gene>
    <name evidence="1" type="ORF">SAMN04487943_103202</name>
</gene>
<organism evidence="1 2">
    <name type="scientific">Gracilibacillus orientalis</name>
    <dbReference type="NCBI Taxonomy" id="334253"/>
    <lineage>
        <taxon>Bacteria</taxon>
        <taxon>Bacillati</taxon>
        <taxon>Bacillota</taxon>
        <taxon>Bacilli</taxon>
        <taxon>Bacillales</taxon>
        <taxon>Bacillaceae</taxon>
        <taxon>Gracilibacillus</taxon>
    </lineage>
</organism>
<sequence length="51" mass="6250">MFVLFNLKNWNIMLVWTYQNIELKCSLVKVYKMKPKRGWFGLDIVNQTLKR</sequence>